<organism evidence="4 5">
    <name type="scientific">Pseudoalteromonas luteoviolacea S4060-1</name>
    <dbReference type="NCBI Taxonomy" id="1365257"/>
    <lineage>
        <taxon>Bacteria</taxon>
        <taxon>Pseudomonadati</taxon>
        <taxon>Pseudomonadota</taxon>
        <taxon>Gammaproteobacteria</taxon>
        <taxon>Alteromonadales</taxon>
        <taxon>Pseudoalteromonadaceae</taxon>
        <taxon>Pseudoalteromonas</taxon>
    </lineage>
</organism>
<dbReference type="PATRIC" id="fig|1365257.3.peg.177"/>
<dbReference type="Proteomes" id="UP000076661">
    <property type="component" value="Unassembled WGS sequence"/>
</dbReference>
<evidence type="ECO:0000313" key="5">
    <source>
        <dbReference type="Proteomes" id="UP000076661"/>
    </source>
</evidence>
<proteinExistence type="inferred from homology"/>
<feature type="coiled-coil region" evidence="3">
    <location>
        <begin position="66"/>
        <end position="119"/>
    </location>
</feature>
<dbReference type="GO" id="GO:0005829">
    <property type="term" value="C:cytosol"/>
    <property type="evidence" value="ECO:0007669"/>
    <property type="project" value="TreeGrafter"/>
</dbReference>
<reference evidence="4 5" key="1">
    <citation type="submission" date="2013-07" db="EMBL/GenBank/DDBJ databases">
        <title>Comparative Genomic and Metabolomic Analysis of Twelve Strains of Pseudoalteromonas luteoviolacea.</title>
        <authorList>
            <person name="Vynne N.G."/>
            <person name="Mansson M."/>
            <person name="Gram L."/>
        </authorList>
    </citation>
    <scope>NUCLEOTIDE SEQUENCE [LARGE SCALE GENOMIC DNA]</scope>
    <source>
        <strain evidence="4 5">S4060-1</strain>
    </source>
</reference>
<dbReference type="Gene3D" id="3.30.910.20">
    <property type="entry name" value="Skp domain"/>
    <property type="match status" value="1"/>
</dbReference>
<dbReference type="PANTHER" id="PTHR35089:SF1">
    <property type="entry name" value="CHAPERONE PROTEIN SKP"/>
    <property type="match status" value="1"/>
</dbReference>
<dbReference type="InterPro" id="IPR024930">
    <property type="entry name" value="Skp_dom_sf"/>
</dbReference>
<dbReference type="EMBL" id="AUXX01000001">
    <property type="protein sequence ID" value="KZN70483.1"/>
    <property type="molecule type" value="Genomic_DNA"/>
</dbReference>
<dbReference type="Pfam" id="PF03938">
    <property type="entry name" value="OmpH"/>
    <property type="match status" value="1"/>
</dbReference>
<evidence type="ECO:0000256" key="1">
    <source>
        <dbReference type="ARBA" id="ARBA00009091"/>
    </source>
</evidence>
<gene>
    <name evidence="4" type="ORF">N478_00840</name>
</gene>
<evidence type="ECO:0000313" key="4">
    <source>
        <dbReference type="EMBL" id="KZN70483.1"/>
    </source>
</evidence>
<dbReference type="InterPro" id="IPR005632">
    <property type="entry name" value="Chaperone_Skp"/>
</dbReference>
<dbReference type="SUPFAM" id="SSF111384">
    <property type="entry name" value="OmpH-like"/>
    <property type="match status" value="1"/>
</dbReference>
<dbReference type="GO" id="GO:0051082">
    <property type="term" value="F:unfolded protein binding"/>
    <property type="evidence" value="ECO:0007669"/>
    <property type="project" value="InterPro"/>
</dbReference>
<dbReference type="GO" id="GO:0050821">
    <property type="term" value="P:protein stabilization"/>
    <property type="evidence" value="ECO:0007669"/>
    <property type="project" value="TreeGrafter"/>
</dbReference>
<evidence type="ECO:0000256" key="2">
    <source>
        <dbReference type="ARBA" id="ARBA00022729"/>
    </source>
</evidence>
<sequence>MTLKTSASTSAILSKEFIVKKIFKTSAMGILAALLMGNSVNAFAHKVGLIDMQNIYSQLPQMAKIEQTLKNEFAERRQELEKLQGDIRFEAEKFKRESATMSEEQKTALRDKIQQMQKTLAEKGRPLEQEIKQRQNQELAKVQKLIFDAIQDVAKKGKFDEVRVKETTIYFNPDKVSDLSNEIVEVVSKK</sequence>
<keyword evidence="3" id="KW-0175">Coiled coil</keyword>
<comment type="similarity">
    <text evidence="1">Belongs to the Skp family.</text>
</comment>
<protein>
    <submittedName>
        <fullName evidence="4">Molecular chaperone</fullName>
    </submittedName>
</protein>
<dbReference type="AlphaFoldDB" id="A0A162CLM0"/>
<keyword evidence="2" id="KW-0732">Signal</keyword>
<dbReference type="SMART" id="SM00935">
    <property type="entry name" value="OmpH"/>
    <property type="match status" value="1"/>
</dbReference>
<evidence type="ECO:0000256" key="3">
    <source>
        <dbReference type="SAM" id="Coils"/>
    </source>
</evidence>
<accession>A0A162CLM0</accession>
<name>A0A162CLM0_9GAMM</name>
<dbReference type="PANTHER" id="PTHR35089">
    <property type="entry name" value="CHAPERONE PROTEIN SKP"/>
    <property type="match status" value="1"/>
</dbReference>
<comment type="caution">
    <text evidence="4">The sequence shown here is derived from an EMBL/GenBank/DDBJ whole genome shotgun (WGS) entry which is preliminary data.</text>
</comment>